<gene>
    <name evidence="2" type="ORF">DNFNHJIP_00330</name>
</gene>
<protein>
    <recommendedName>
        <fullName evidence="1">DUF58 domain-containing protein</fullName>
    </recommendedName>
</protein>
<organism evidence="2 3">
    <name type="scientific">Candidatus Argoarchaeum ethanivorans</name>
    <dbReference type="NCBI Taxonomy" id="2608793"/>
    <lineage>
        <taxon>Archaea</taxon>
        <taxon>Methanobacteriati</taxon>
        <taxon>Methanobacteriota</taxon>
        <taxon>Stenosarchaea group</taxon>
        <taxon>Methanomicrobia</taxon>
        <taxon>Methanosarcinales</taxon>
        <taxon>Methanosarcinales incertae sedis</taxon>
        <taxon>GOM Arc I cluster</taxon>
        <taxon>Candidatus Argoarchaeum</taxon>
    </lineage>
</organism>
<sequence>MLVDADFFSELDRFDFMVRKRVSTAYAGTRRSTLHGRGLVTVGYREYTNGDDFKTIDWKLYGRTEKLYVRQFEEEKSLTAHILLDTSKSMDFGSPRKFDYAAKLALGIAYLVTKQNEKFAISRFNENVEIARPKRGRHHLSGVVRLLEGVEPDGSTAFDLCMEQYQGMIRSRSLVVIISDFLTDIESITSGIYRYGKNELLILQVLDSFELDFMVQDNVKFVDLENERNLEINVSPRFVNEYKMRLEAHNSRIQKICNEIGASYHLFSTKKPIFDAFFEIMGKR</sequence>
<name>A0A812A1W6_9EURY</name>
<dbReference type="InterPro" id="IPR036465">
    <property type="entry name" value="vWFA_dom_sf"/>
</dbReference>
<dbReference type="Proteomes" id="UP000614580">
    <property type="component" value="Unassembled WGS sequence"/>
</dbReference>
<dbReference type="SUPFAM" id="SSF53300">
    <property type="entry name" value="vWA-like"/>
    <property type="match status" value="1"/>
</dbReference>
<accession>A0A812A1W6</accession>
<proteinExistence type="predicted"/>
<dbReference type="Pfam" id="PF01882">
    <property type="entry name" value="DUF58"/>
    <property type="match status" value="1"/>
</dbReference>
<dbReference type="AlphaFoldDB" id="A0A812A1W6"/>
<dbReference type="PANTHER" id="PTHR33608:SF6">
    <property type="entry name" value="BLL2464 PROTEIN"/>
    <property type="match status" value="1"/>
</dbReference>
<dbReference type="EMBL" id="CAJHZY010000028">
    <property type="protein sequence ID" value="CAD7766929.1"/>
    <property type="molecule type" value="Genomic_DNA"/>
</dbReference>
<feature type="domain" description="DUF58" evidence="1">
    <location>
        <begin position="44"/>
        <end position="250"/>
    </location>
</feature>
<dbReference type="InterPro" id="IPR002881">
    <property type="entry name" value="DUF58"/>
</dbReference>
<evidence type="ECO:0000313" key="2">
    <source>
        <dbReference type="EMBL" id="CAD7766929.1"/>
    </source>
</evidence>
<evidence type="ECO:0000259" key="1">
    <source>
        <dbReference type="Pfam" id="PF01882"/>
    </source>
</evidence>
<dbReference type="PANTHER" id="PTHR33608">
    <property type="entry name" value="BLL2464 PROTEIN"/>
    <property type="match status" value="1"/>
</dbReference>
<dbReference type="Gene3D" id="3.40.50.410">
    <property type="entry name" value="von Willebrand factor, type A domain"/>
    <property type="match status" value="1"/>
</dbReference>
<comment type="caution">
    <text evidence="2">The sequence shown here is derived from an EMBL/GenBank/DDBJ whole genome shotgun (WGS) entry which is preliminary data.</text>
</comment>
<reference evidence="2" key="1">
    <citation type="submission" date="2020-12" db="EMBL/GenBank/DDBJ databases">
        <authorList>
            <person name="Hahn C.J."/>
            <person name="Laso-Perez R."/>
            <person name="Vulcano F."/>
            <person name="Vaziourakis K.-M."/>
            <person name="Stokke R."/>
            <person name="Steen I.H."/>
            <person name="Teske A."/>
            <person name="Boetius A."/>
            <person name="Liebeke M."/>
            <person name="Amann R."/>
            <person name="Knittel K."/>
        </authorList>
    </citation>
    <scope>NUCLEOTIDE SEQUENCE</scope>
    <source>
        <strain evidence="2">Gfbio:c6db26ca-90af-429b-aeed-0e3e8aed0b5e:GoM-Arc1_AMV-AAA_792_C10</strain>
    </source>
</reference>
<evidence type="ECO:0000313" key="3">
    <source>
        <dbReference type="Proteomes" id="UP000614580"/>
    </source>
</evidence>